<evidence type="ECO:0000256" key="1">
    <source>
        <dbReference type="SAM" id="MobiDB-lite"/>
    </source>
</evidence>
<protein>
    <submittedName>
        <fullName evidence="2">Uncharacterized protein</fullName>
    </submittedName>
</protein>
<evidence type="ECO:0000313" key="3">
    <source>
        <dbReference type="Proteomes" id="UP001362999"/>
    </source>
</evidence>
<feature type="compositionally biased region" description="Pro residues" evidence="1">
    <location>
        <begin position="290"/>
        <end position="300"/>
    </location>
</feature>
<dbReference type="EMBL" id="JAWWNJ010000196">
    <property type="protein sequence ID" value="KAK6971987.1"/>
    <property type="molecule type" value="Genomic_DNA"/>
</dbReference>
<dbReference type="AlphaFoldDB" id="A0AAV9Z5Q3"/>
<feature type="region of interest" description="Disordered" evidence="1">
    <location>
        <begin position="128"/>
        <end position="164"/>
    </location>
</feature>
<feature type="region of interest" description="Disordered" evidence="1">
    <location>
        <begin position="179"/>
        <end position="206"/>
    </location>
</feature>
<dbReference type="Proteomes" id="UP001362999">
    <property type="component" value="Unassembled WGS sequence"/>
</dbReference>
<feature type="region of interest" description="Disordered" evidence="1">
    <location>
        <begin position="335"/>
        <end position="403"/>
    </location>
</feature>
<proteinExistence type="predicted"/>
<accession>A0AAV9Z5Q3</accession>
<feature type="region of interest" description="Disordered" evidence="1">
    <location>
        <begin position="280"/>
        <end position="300"/>
    </location>
</feature>
<name>A0AAV9Z5Q3_9AGAR</name>
<keyword evidence="3" id="KW-1185">Reference proteome</keyword>
<reference evidence="2 3" key="1">
    <citation type="journal article" date="2024" name="J Genomics">
        <title>Draft genome sequencing and assembly of Favolaschia claudopus CIRM-BRFM 2984 isolated from oak limbs.</title>
        <authorList>
            <person name="Navarro D."/>
            <person name="Drula E."/>
            <person name="Chaduli D."/>
            <person name="Cazenave R."/>
            <person name="Ahrendt S."/>
            <person name="Wang J."/>
            <person name="Lipzen A."/>
            <person name="Daum C."/>
            <person name="Barry K."/>
            <person name="Grigoriev I.V."/>
            <person name="Favel A."/>
            <person name="Rosso M.N."/>
            <person name="Martin F."/>
        </authorList>
    </citation>
    <scope>NUCLEOTIDE SEQUENCE [LARGE SCALE GENOMIC DNA]</scope>
    <source>
        <strain evidence="2 3">CIRM-BRFM 2984</strain>
    </source>
</reference>
<feature type="compositionally biased region" description="Pro residues" evidence="1">
    <location>
        <begin position="146"/>
        <end position="158"/>
    </location>
</feature>
<organism evidence="2 3">
    <name type="scientific">Favolaschia claudopus</name>
    <dbReference type="NCBI Taxonomy" id="2862362"/>
    <lineage>
        <taxon>Eukaryota</taxon>
        <taxon>Fungi</taxon>
        <taxon>Dikarya</taxon>
        <taxon>Basidiomycota</taxon>
        <taxon>Agaricomycotina</taxon>
        <taxon>Agaricomycetes</taxon>
        <taxon>Agaricomycetidae</taxon>
        <taxon>Agaricales</taxon>
        <taxon>Marasmiineae</taxon>
        <taxon>Mycenaceae</taxon>
        <taxon>Favolaschia</taxon>
    </lineage>
</organism>
<comment type="caution">
    <text evidence="2">The sequence shown here is derived from an EMBL/GenBank/DDBJ whole genome shotgun (WGS) entry which is preliminary data.</text>
</comment>
<feature type="compositionally biased region" description="Low complexity" evidence="1">
    <location>
        <begin position="24"/>
        <end position="46"/>
    </location>
</feature>
<gene>
    <name evidence="2" type="ORF">R3P38DRAFT_3487124</name>
</gene>
<evidence type="ECO:0000313" key="2">
    <source>
        <dbReference type="EMBL" id="KAK6971987.1"/>
    </source>
</evidence>
<feature type="region of interest" description="Disordered" evidence="1">
    <location>
        <begin position="1"/>
        <end position="46"/>
    </location>
</feature>
<sequence>MDQQYTVPPPRYTPAQQQPQYIFPSHDPLPASSSSPSLPAMQPASPTWSELELKTFGHRIAPSHLRQHSPSSPSLLVQHLPHDSLSVNNNSLWSPAPELPVTASDSFIPDDDPDSPVEVQATTFRQPTAAFSVAVQPPASRRRAPAPTPAPTPGPASQPPDNTIPDAIEFEVMVWLPAPPEKSAETPKASRRKRCRSMKDSKRWSKKSRTNTLLAYALTTPTSLATTTAVLAITTSLIAPKLLVWAAAKKTGSCTLDLPPLGSNLFKADKAIKRASPIAPPAVATGTPTPTLPPPAAPPQTPYPHPYGYYPPPPPMPLPPFGMYTPPMPSYYGHSPWQETPRRHRRHRSWDGGSSPPSEPASKRHRHIDPPSSPAPIGGSLDDFIESFPNLPEQTRGFPSEQGFQIGDDLSIVTDAQWKEAGFVLFGWKRVLDSYNKYKRAHKK</sequence>